<protein>
    <submittedName>
        <fullName evidence="3">SdpI family protein</fullName>
    </submittedName>
</protein>
<keyword evidence="1" id="KW-1133">Transmembrane helix</keyword>
<feature type="domain" description="DUF1648" evidence="2">
    <location>
        <begin position="15"/>
        <end position="60"/>
    </location>
</feature>
<name>A0A939C7F1_9ARCH</name>
<dbReference type="InterPro" id="IPR025962">
    <property type="entry name" value="SdpI/YhfL"/>
</dbReference>
<feature type="transmembrane region" description="Helical" evidence="1">
    <location>
        <begin position="114"/>
        <end position="134"/>
    </location>
</feature>
<feature type="transmembrane region" description="Helical" evidence="1">
    <location>
        <begin position="49"/>
        <end position="75"/>
    </location>
</feature>
<reference evidence="3" key="1">
    <citation type="submission" date="2021-01" db="EMBL/GenBank/DDBJ databases">
        <title>Active Sulfur Cycling in an Early Earth Analoge.</title>
        <authorList>
            <person name="Hahn C.R."/>
            <person name="Youssef N.H."/>
            <person name="Elshahed M."/>
        </authorList>
    </citation>
    <scope>NUCLEOTIDE SEQUENCE</scope>
    <source>
        <strain evidence="3">Zod_Metabat.1151</strain>
    </source>
</reference>
<keyword evidence="1" id="KW-0812">Transmembrane</keyword>
<keyword evidence="1" id="KW-0472">Membrane</keyword>
<dbReference type="PANTHER" id="PTHR37810">
    <property type="entry name" value="IMMUNITY PROTEIN SDPI"/>
    <property type="match status" value="1"/>
</dbReference>
<dbReference type="PANTHER" id="PTHR37810:SF5">
    <property type="entry name" value="IMMUNITY PROTEIN SDPI"/>
    <property type="match status" value="1"/>
</dbReference>
<comment type="caution">
    <text evidence="3">The sequence shown here is derived from an EMBL/GenBank/DDBJ whole genome shotgun (WGS) entry which is preliminary data.</text>
</comment>
<accession>A0A939C7F1</accession>
<sequence length="217" mass="24359">MNSKNLLKIACFATAIVAVIVSFLVFPMLPDAVPVHWNASGSIDAYGPAWMGAFLFPAIIAFVLLLFAVTPKIAIFKENLKSFEKQYWALALVLQVFFLVFYGVTLMPNFGIEFSYNLLFITPLSFLFVAIGLLMPSFKRNFFVGIRTPWTLASDRVWAKTHRFGGRLFIVFGIATLFSVALPEWAFAVVIGLALLMVAATFVYSYLVYKKIGRRQL</sequence>
<dbReference type="PIRSF" id="PIRSF038959">
    <property type="entry name" value="SdpI"/>
    <property type="match status" value="1"/>
</dbReference>
<dbReference type="EMBL" id="JAFGDB010000065">
    <property type="protein sequence ID" value="MBN2067594.1"/>
    <property type="molecule type" value="Genomic_DNA"/>
</dbReference>
<evidence type="ECO:0000259" key="2">
    <source>
        <dbReference type="Pfam" id="PF07853"/>
    </source>
</evidence>
<feature type="transmembrane region" description="Helical" evidence="1">
    <location>
        <begin position="188"/>
        <end position="209"/>
    </location>
</feature>
<organism evidence="3 4">
    <name type="scientific">Candidatus Iainarchaeum sp</name>
    <dbReference type="NCBI Taxonomy" id="3101447"/>
    <lineage>
        <taxon>Archaea</taxon>
        <taxon>Candidatus Iainarchaeota</taxon>
        <taxon>Candidatus Iainarchaeia</taxon>
        <taxon>Candidatus Iainarchaeales</taxon>
        <taxon>Candidatus Iainarchaeaceae</taxon>
        <taxon>Candidatus Iainarchaeum</taxon>
    </lineage>
</organism>
<dbReference type="Proteomes" id="UP000809243">
    <property type="component" value="Unassembled WGS sequence"/>
</dbReference>
<evidence type="ECO:0000313" key="4">
    <source>
        <dbReference type="Proteomes" id="UP000809243"/>
    </source>
</evidence>
<gene>
    <name evidence="3" type="ORF">JW744_03955</name>
</gene>
<dbReference type="InterPro" id="IPR026272">
    <property type="entry name" value="SdpI"/>
</dbReference>
<feature type="transmembrane region" description="Helical" evidence="1">
    <location>
        <begin position="7"/>
        <end position="29"/>
    </location>
</feature>
<dbReference type="Pfam" id="PF07853">
    <property type="entry name" value="DUF1648"/>
    <property type="match status" value="1"/>
</dbReference>
<feature type="transmembrane region" description="Helical" evidence="1">
    <location>
        <begin position="164"/>
        <end position="182"/>
    </location>
</feature>
<evidence type="ECO:0000256" key="1">
    <source>
        <dbReference type="SAM" id="Phobius"/>
    </source>
</evidence>
<dbReference type="InterPro" id="IPR012867">
    <property type="entry name" value="DUF1648"/>
</dbReference>
<dbReference type="GO" id="GO:0009636">
    <property type="term" value="P:response to toxic substance"/>
    <property type="evidence" value="ECO:0007669"/>
    <property type="project" value="TreeGrafter"/>
</dbReference>
<dbReference type="AlphaFoldDB" id="A0A939C7F1"/>
<feature type="transmembrane region" description="Helical" evidence="1">
    <location>
        <begin position="87"/>
        <end position="108"/>
    </location>
</feature>
<proteinExistence type="predicted"/>
<evidence type="ECO:0000313" key="3">
    <source>
        <dbReference type="EMBL" id="MBN2067594.1"/>
    </source>
</evidence>
<dbReference type="Pfam" id="PF13630">
    <property type="entry name" value="SdpI"/>
    <property type="match status" value="1"/>
</dbReference>